<dbReference type="Gene3D" id="2.120.10.30">
    <property type="entry name" value="TolB, C-terminal domain"/>
    <property type="match status" value="1"/>
</dbReference>
<name>A0A8K0KUX0_9PEZI</name>
<dbReference type="InterPro" id="IPR011042">
    <property type="entry name" value="6-blade_b-propeller_TolB-like"/>
</dbReference>
<keyword evidence="3" id="KW-1185">Reference proteome</keyword>
<sequence length="290" mass="31173">MILMHIPLILLSFASEAICRPDAQLTAIFRADTGLELENIAVRRNGNLLLTAVGSNSLLEIDPRQPAYSTTVATILDVTSLTGITEISRDVFAVVAGNYTRQIPPQLGSFSLRAVDESTYPASTSKIANIPTGGFLNGATAFPSSDERGKGNATILINDTIIGSIFHVDPSTGRVTALFQVQDLANSTSPPPFTQPGVIGLRYIPETKTLYYTNTIQAVFGSVKLQIKEHMETLPLISVLSSRIIAAGIAGDDFLVRADGISTPMGRSRRYFHWAGRGGIEPDIAWRGVV</sequence>
<reference evidence="2" key="1">
    <citation type="submission" date="2021-07" db="EMBL/GenBank/DDBJ databases">
        <title>Elsinoe batatas strain:CRI-CJ2 Genome sequencing and assembly.</title>
        <authorList>
            <person name="Huang L."/>
        </authorList>
    </citation>
    <scope>NUCLEOTIDE SEQUENCE</scope>
    <source>
        <strain evidence="2">CRI-CJ2</strain>
    </source>
</reference>
<evidence type="ECO:0000313" key="3">
    <source>
        <dbReference type="Proteomes" id="UP000809789"/>
    </source>
</evidence>
<protein>
    <submittedName>
        <fullName evidence="2">Uncharacterized protein</fullName>
    </submittedName>
</protein>
<comment type="caution">
    <text evidence="2">The sequence shown here is derived from an EMBL/GenBank/DDBJ whole genome shotgun (WGS) entry which is preliminary data.</text>
</comment>
<feature type="signal peptide" evidence="1">
    <location>
        <begin position="1"/>
        <end position="19"/>
    </location>
</feature>
<dbReference type="PANTHER" id="PTHR42060">
    <property type="entry name" value="NHL REPEAT-CONTAINING PROTEIN-RELATED"/>
    <property type="match status" value="1"/>
</dbReference>
<dbReference type="EMBL" id="JAESVG020000010">
    <property type="protein sequence ID" value="KAG8623735.1"/>
    <property type="molecule type" value="Genomic_DNA"/>
</dbReference>
<dbReference type="PANTHER" id="PTHR42060:SF3">
    <property type="entry name" value="SMP-30_GLUCONOLACTONASE_LRE-LIKE REGION DOMAIN-CONTAINING PROTEIN"/>
    <property type="match status" value="1"/>
</dbReference>
<keyword evidence="1" id="KW-0732">Signal</keyword>
<dbReference type="AlphaFoldDB" id="A0A8K0KUX0"/>
<evidence type="ECO:0000313" key="2">
    <source>
        <dbReference type="EMBL" id="KAG8623735.1"/>
    </source>
</evidence>
<dbReference type="SUPFAM" id="SSF63829">
    <property type="entry name" value="Calcium-dependent phosphotriesterase"/>
    <property type="match status" value="1"/>
</dbReference>
<organism evidence="2 3">
    <name type="scientific">Elsinoe batatas</name>
    <dbReference type="NCBI Taxonomy" id="2601811"/>
    <lineage>
        <taxon>Eukaryota</taxon>
        <taxon>Fungi</taxon>
        <taxon>Dikarya</taxon>
        <taxon>Ascomycota</taxon>
        <taxon>Pezizomycotina</taxon>
        <taxon>Dothideomycetes</taxon>
        <taxon>Dothideomycetidae</taxon>
        <taxon>Myriangiales</taxon>
        <taxon>Elsinoaceae</taxon>
        <taxon>Elsinoe</taxon>
    </lineage>
</organism>
<dbReference type="InterPro" id="IPR052998">
    <property type="entry name" value="Hetero-Diels-Alderase-like"/>
</dbReference>
<accession>A0A8K0KUX0</accession>
<evidence type="ECO:0000256" key="1">
    <source>
        <dbReference type="SAM" id="SignalP"/>
    </source>
</evidence>
<dbReference type="Proteomes" id="UP000809789">
    <property type="component" value="Unassembled WGS sequence"/>
</dbReference>
<dbReference type="OrthoDB" id="9977941at2759"/>
<proteinExistence type="predicted"/>
<gene>
    <name evidence="2" type="ORF">KVT40_008711</name>
</gene>
<feature type="chain" id="PRO_5035477430" evidence="1">
    <location>
        <begin position="20"/>
        <end position="290"/>
    </location>
</feature>